<organism evidence="5">
    <name type="scientific">Lygus hesperus</name>
    <name type="common">Western plant bug</name>
    <dbReference type="NCBI Taxonomy" id="30085"/>
    <lineage>
        <taxon>Eukaryota</taxon>
        <taxon>Metazoa</taxon>
        <taxon>Ecdysozoa</taxon>
        <taxon>Arthropoda</taxon>
        <taxon>Hexapoda</taxon>
        <taxon>Insecta</taxon>
        <taxon>Pterygota</taxon>
        <taxon>Neoptera</taxon>
        <taxon>Paraneoptera</taxon>
        <taxon>Hemiptera</taxon>
        <taxon>Heteroptera</taxon>
        <taxon>Panheteroptera</taxon>
        <taxon>Cimicomorpha</taxon>
        <taxon>Miridae</taxon>
        <taxon>Mirini</taxon>
        <taxon>Lygus</taxon>
    </lineage>
</organism>
<evidence type="ECO:0000256" key="2">
    <source>
        <dbReference type="SAM" id="MobiDB-lite"/>
    </source>
</evidence>
<evidence type="ECO:0000313" key="5">
    <source>
        <dbReference type="EMBL" id="JAG23752.1"/>
    </source>
</evidence>
<feature type="compositionally biased region" description="Basic residues" evidence="2">
    <location>
        <begin position="289"/>
        <end position="307"/>
    </location>
</feature>
<keyword evidence="1" id="KW-0863">Zinc-finger</keyword>
<feature type="region of interest" description="Disordered" evidence="2">
    <location>
        <begin position="289"/>
        <end position="308"/>
    </location>
</feature>
<evidence type="ECO:0000259" key="3">
    <source>
        <dbReference type="PROSITE" id="PS50157"/>
    </source>
</evidence>
<reference evidence="5" key="1">
    <citation type="journal article" date="2014" name="PLoS ONE">
        <title>Transcriptome-Based Identification of ABC Transporters in the Western Tarnished Plant Bug Lygus hesperus.</title>
        <authorList>
            <person name="Hull J.J."/>
            <person name="Chaney K."/>
            <person name="Geib S.M."/>
            <person name="Fabrick J.A."/>
            <person name="Brent C.S."/>
            <person name="Walsh D."/>
            <person name="Lavine L.C."/>
        </authorList>
    </citation>
    <scope>NUCLEOTIDE SEQUENCE</scope>
</reference>
<accession>A0A0A9XSP4</accession>
<feature type="domain" description="C2H2-type" evidence="3">
    <location>
        <begin position="500"/>
        <end position="527"/>
    </location>
</feature>
<proteinExistence type="predicted"/>
<evidence type="ECO:0000313" key="4">
    <source>
        <dbReference type="EMBL" id="JAG23746.1"/>
    </source>
</evidence>
<dbReference type="EMBL" id="GBHO01019852">
    <property type="protein sequence ID" value="JAG23752.1"/>
    <property type="molecule type" value="Transcribed_RNA"/>
</dbReference>
<dbReference type="EMBL" id="GBHO01019851">
    <property type="protein sequence ID" value="JAG23753.1"/>
    <property type="molecule type" value="Transcribed_RNA"/>
</dbReference>
<dbReference type="PROSITE" id="PS50157">
    <property type="entry name" value="ZINC_FINGER_C2H2_2"/>
    <property type="match status" value="1"/>
</dbReference>
<reference evidence="5" key="2">
    <citation type="submission" date="2014-07" db="EMBL/GenBank/DDBJ databases">
        <authorList>
            <person name="Hull J."/>
        </authorList>
    </citation>
    <scope>NUCLEOTIDE SEQUENCE</scope>
</reference>
<evidence type="ECO:0000313" key="6">
    <source>
        <dbReference type="EMBL" id="JAG23753.1"/>
    </source>
</evidence>
<keyword evidence="1" id="KW-0479">Metal-binding</keyword>
<dbReference type="SMART" id="SM00355">
    <property type="entry name" value="ZnF_C2H2"/>
    <property type="match status" value="5"/>
</dbReference>
<protein>
    <submittedName>
        <fullName evidence="5">Zinc finger Y-chromosomal protein</fullName>
    </submittedName>
</protein>
<dbReference type="AlphaFoldDB" id="A0A0A9XSP4"/>
<keyword evidence="1" id="KW-0862">Zinc</keyword>
<dbReference type="GO" id="GO:0008270">
    <property type="term" value="F:zinc ion binding"/>
    <property type="evidence" value="ECO:0007669"/>
    <property type="project" value="UniProtKB-KW"/>
</dbReference>
<evidence type="ECO:0000256" key="1">
    <source>
        <dbReference type="PROSITE-ProRule" id="PRU00042"/>
    </source>
</evidence>
<sequence length="641" mass="73537">MGSSTHGFECERPNTTSHPCNGYDFALACKCGCGYQQVTSFANVTNCSSTPVDPCVDSKLSTGEHRCYFKGVFEDPDYGSGSLVEEHREVLESNSASDIISSKAERSCDSSPSFITLDSLEEACCAEDVEHTIHSLPDDDDTSSRDSYQFLSSTGVLNDDAICSDEQDVKPIIKLEPIDDDYSCDHLIEEPSHELPVNVKKERPGVSEELRLKNYRVFLEKLPLHVVESFPAVEPRERDYFVEKRKVVAKKRKRVKKRRAVLKKRPAPNLSATVKPRVRDYFVKKRKVGAKKRKRGKKRRAALKKRPAPNVSETVELNKCRVVLEKLPAYQFLFHEYGIRECRVVLKRLPDYHFCISSLKMKDCSVVLEKLPQHETDRLDEDVTDPFPPHGQTQGFFCNYKQCTYGTTSKYLFKKHVEIHEQRETLGVRHKTFGEALCSNCGFFDSGKIENHCCLLNDKRLKKCKFCRLSLIPNEMARHLVGKHLELLMGFIEGIEAVQFSCFECCFTTRSKAKLKHHVEIHVGLKPMEKVVRENGRTFYICTLHSLKTHRHPDYKRHLALHNTDRYVKRICEKGSNRSVSGKKRVCLLCGFKSNSQKTVTDHVLSVHCEYKPFLCSDCNYLAEMYSTYALKHFTCPQYNY</sequence>
<name>A0A0A9XSP4_LYGHE</name>
<dbReference type="InterPro" id="IPR013087">
    <property type="entry name" value="Znf_C2H2_type"/>
</dbReference>
<gene>
    <name evidence="5" type="primary">ZFY_0</name>
    <name evidence="6" type="synonym">ZFY_1</name>
    <name evidence="4" type="synonym">ZFY_2</name>
    <name evidence="4" type="ORF">CM83_60471</name>
    <name evidence="5" type="ORF">CM83_60482</name>
    <name evidence="6" type="ORF">CM83_60483</name>
</gene>
<dbReference type="EMBL" id="GBHO01019858">
    <property type="protein sequence ID" value="JAG23746.1"/>
    <property type="molecule type" value="Transcribed_RNA"/>
</dbReference>